<keyword evidence="2" id="KW-1185">Reference proteome</keyword>
<gene>
    <name evidence="1" type="ORF">PISMIDRAFT_516523</name>
</gene>
<evidence type="ECO:0000313" key="1">
    <source>
        <dbReference type="EMBL" id="KIK29058.1"/>
    </source>
</evidence>
<reference evidence="2" key="2">
    <citation type="submission" date="2015-01" db="EMBL/GenBank/DDBJ databases">
        <title>Evolutionary Origins and Diversification of the Mycorrhizal Mutualists.</title>
        <authorList>
            <consortium name="DOE Joint Genome Institute"/>
            <consortium name="Mycorrhizal Genomics Consortium"/>
            <person name="Kohler A."/>
            <person name="Kuo A."/>
            <person name="Nagy L.G."/>
            <person name="Floudas D."/>
            <person name="Copeland A."/>
            <person name="Barry K.W."/>
            <person name="Cichocki N."/>
            <person name="Veneault-Fourrey C."/>
            <person name="LaButti K."/>
            <person name="Lindquist E.A."/>
            <person name="Lipzen A."/>
            <person name="Lundell T."/>
            <person name="Morin E."/>
            <person name="Murat C."/>
            <person name="Riley R."/>
            <person name="Ohm R."/>
            <person name="Sun H."/>
            <person name="Tunlid A."/>
            <person name="Henrissat B."/>
            <person name="Grigoriev I.V."/>
            <person name="Hibbett D.S."/>
            <person name="Martin F."/>
        </authorList>
    </citation>
    <scope>NUCLEOTIDE SEQUENCE [LARGE SCALE GENOMIC DNA]</scope>
    <source>
        <strain evidence="2">441</strain>
    </source>
</reference>
<dbReference type="EMBL" id="KN833690">
    <property type="protein sequence ID" value="KIK29058.1"/>
    <property type="molecule type" value="Genomic_DNA"/>
</dbReference>
<reference evidence="1 2" key="1">
    <citation type="submission" date="2014-04" db="EMBL/GenBank/DDBJ databases">
        <authorList>
            <consortium name="DOE Joint Genome Institute"/>
            <person name="Kuo A."/>
            <person name="Kohler A."/>
            <person name="Costa M.D."/>
            <person name="Nagy L.G."/>
            <person name="Floudas D."/>
            <person name="Copeland A."/>
            <person name="Barry K.W."/>
            <person name="Cichocki N."/>
            <person name="Veneault-Fourrey C."/>
            <person name="LaButti K."/>
            <person name="Lindquist E.A."/>
            <person name="Lipzen A."/>
            <person name="Lundell T."/>
            <person name="Morin E."/>
            <person name="Murat C."/>
            <person name="Sun H."/>
            <person name="Tunlid A."/>
            <person name="Henrissat B."/>
            <person name="Grigoriev I.V."/>
            <person name="Hibbett D.S."/>
            <person name="Martin F."/>
            <person name="Nordberg H.P."/>
            <person name="Cantor M.N."/>
            <person name="Hua S.X."/>
        </authorList>
    </citation>
    <scope>NUCLEOTIDE SEQUENCE [LARGE SCALE GENOMIC DNA]</scope>
    <source>
        <strain evidence="1 2">441</strain>
    </source>
</reference>
<dbReference type="AlphaFoldDB" id="A0A0D0AAS0"/>
<organism evidence="1 2">
    <name type="scientific">Pisolithus microcarpus 441</name>
    <dbReference type="NCBI Taxonomy" id="765257"/>
    <lineage>
        <taxon>Eukaryota</taxon>
        <taxon>Fungi</taxon>
        <taxon>Dikarya</taxon>
        <taxon>Basidiomycota</taxon>
        <taxon>Agaricomycotina</taxon>
        <taxon>Agaricomycetes</taxon>
        <taxon>Agaricomycetidae</taxon>
        <taxon>Boletales</taxon>
        <taxon>Sclerodermatineae</taxon>
        <taxon>Pisolithaceae</taxon>
        <taxon>Pisolithus</taxon>
    </lineage>
</organism>
<evidence type="ECO:0000313" key="2">
    <source>
        <dbReference type="Proteomes" id="UP000054018"/>
    </source>
</evidence>
<dbReference type="Proteomes" id="UP000054018">
    <property type="component" value="Unassembled WGS sequence"/>
</dbReference>
<dbReference type="HOGENOM" id="CLU_2961757_0_0_1"/>
<protein>
    <submittedName>
        <fullName evidence="1">Uncharacterized protein</fullName>
    </submittedName>
</protein>
<sequence>MSMDRSAVSARATFCDTVPTTTAPVSILQRHSVFIRTCFIVPWWVTGPTTRICFFKARK</sequence>
<accession>A0A0D0AAS0</accession>
<name>A0A0D0AAS0_9AGAM</name>
<proteinExistence type="predicted"/>